<dbReference type="InterPro" id="IPR004839">
    <property type="entry name" value="Aminotransferase_I/II_large"/>
</dbReference>
<dbReference type="GO" id="GO:0030170">
    <property type="term" value="F:pyridoxal phosphate binding"/>
    <property type="evidence" value="ECO:0007669"/>
    <property type="project" value="InterPro"/>
</dbReference>
<protein>
    <recommendedName>
        <fullName evidence="2">cysteine-S-conjugate beta-lyase</fullName>
        <ecNumber evidence="2">4.4.1.13</ecNumber>
    </recommendedName>
</protein>
<dbReference type="AlphaFoldDB" id="X1FIE0"/>
<gene>
    <name evidence="7" type="ORF">S03H2_12049</name>
</gene>
<dbReference type="PANTHER" id="PTHR43525">
    <property type="entry name" value="PROTEIN MALY"/>
    <property type="match status" value="1"/>
</dbReference>
<comment type="caution">
    <text evidence="7">The sequence shown here is derived from an EMBL/GenBank/DDBJ whole genome shotgun (WGS) entry which is preliminary data.</text>
</comment>
<evidence type="ECO:0000256" key="2">
    <source>
        <dbReference type="ARBA" id="ARBA00012224"/>
    </source>
</evidence>
<dbReference type="Pfam" id="PF00155">
    <property type="entry name" value="Aminotran_1_2"/>
    <property type="match status" value="1"/>
</dbReference>
<organism evidence="7">
    <name type="scientific">marine sediment metagenome</name>
    <dbReference type="NCBI Taxonomy" id="412755"/>
    <lineage>
        <taxon>unclassified sequences</taxon>
        <taxon>metagenomes</taxon>
        <taxon>ecological metagenomes</taxon>
    </lineage>
</organism>
<dbReference type="Gene3D" id="3.40.640.10">
    <property type="entry name" value="Type I PLP-dependent aspartate aminotransferase-like (Major domain)"/>
    <property type="match status" value="1"/>
</dbReference>
<feature type="domain" description="Aminotransferase class I/classII large" evidence="6">
    <location>
        <begin position="36"/>
        <end position="181"/>
    </location>
</feature>
<dbReference type="EC" id="4.4.1.13" evidence="2"/>
<keyword evidence="3" id="KW-0663">Pyridoxal phosphate</keyword>
<dbReference type="SUPFAM" id="SSF53383">
    <property type="entry name" value="PLP-dependent transferases"/>
    <property type="match status" value="1"/>
</dbReference>
<evidence type="ECO:0000313" key="7">
    <source>
        <dbReference type="EMBL" id="GAH45426.1"/>
    </source>
</evidence>
<dbReference type="InterPro" id="IPR051798">
    <property type="entry name" value="Class-II_PLP-Dep_Aminotrans"/>
</dbReference>
<dbReference type="PANTHER" id="PTHR43525:SF1">
    <property type="entry name" value="PROTEIN MALY"/>
    <property type="match status" value="1"/>
</dbReference>
<evidence type="ECO:0000256" key="1">
    <source>
        <dbReference type="ARBA" id="ARBA00001933"/>
    </source>
</evidence>
<sequence>MEYNFNRFIDRKDSFSLKWSKEALHLVFKIDDDDLLPLWVADMDFECPKPVVDALKKEAEGCVYGYNWHGTPKYLDAVTGWMDRRHQWKVDPKWIVYSPGIVPAINMMVQTFSSIGDKIIVQPPVYYPFFSAVTANGRRLLLNQLHYEKQKYTFNFDDFEEKAKDPLTKMFILCSPHNPVG</sequence>
<evidence type="ECO:0000256" key="3">
    <source>
        <dbReference type="ARBA" id="ARBA00022898"/>
    </source>
</evidence>
<comment type="cofactor">
    <cofactor evidence="1">
        <name>pyridoxal 5'-phosphate</name>
        <dbReference type="ChEBI" id="CHEBI:597326"/>
    </cofactor>
</comment>
<proteinExistence type="inferred from homology"/>
<dbReference type="EMBL" id="BARU01006136">
    <property type="protein sequence ID" value="GAH45426.1"/>
    <property type="molecule type" value="Genomic_DNA"/>
</dbReference>
<dbReference type="CDD" id="cd00609">
    <property type="entry name" value="AAT_like"/>
    <property type="match status" value="1"/>
</dbReference>
<dbReference type="InterPro" id="IPR015422">
    <property type="entry name" value="PyrdxlP-dep_Trfase_small"/>
</dbReference>
<evidence type="ECO:0000256" key="4">
    <source>
        <dbReference type="ARBA" id="ARBA00023239"/>
    </source>
</evidence>
<evidence type="ECO:0000259" key="6">
    <source>
        <dbReference type="Pfam" id="PF00155"/>
    </source>
</evidence>
<accession>X1FIE0</accession>
<dbReference type="InterPro" id="IPR015424">
    <property type="entry name" value="PyrdxlP-dep_Trfase"/>
</dbReference>
<dbReference type="Gene3D" id="3.90.1150.10">
    <property type="entry name" value="Aspartate Aminotransferase, domain 1"/>
    <property type="match status" value="1"/>
</dbReference>
<name>X1FIE0_9ZZZZ</name>
<evidence type="ECO:0000256" key="5">
    <source>
        <dbReference type="ARBA" id="ARBA00037974"/>
    </source>
</evidence>
<feature type="non-terminal residue" evidence="7">
    <location>
        <position position="181"/>
    </location>
</feature>
<comment type="similarity">
    <text evidence="5">Belongs to the class-II pyridoxal-phosphate-dependent aminotransferase family. MalY/PatB cystathionine beta-lyase subfamily.</text>
</comment>
<dbReference type="GO" id="GO:0047804">
    <property type="term" value="F:cysteine-S-conjugate beta-lyase activity"/>
    <property type="evidence" value="ECO:0007669"/>
    <property type="project" value="UniProtKB-EC"/>
</dbReference>
<dbReference type="InterPro" id="IPR015421">
    <property type="entry name" value="PyrdxlP-dep_Trfase_major"/>
</dbReference>
<reference evidence="7" key="1">
    <citation type="journal article" date="2014" name="Front. Microbiol.">
        <title>High frequency of phylogenetically diverse reductive dehalogenase-homologous genes in deep subseafloor sedimentary metagenomes.</title>
        <authorList>
            <person name="Kawai M."/>
            <person name="Futagami T."/>
            <person name="Toyoda A."/>
            <person name="Takaki Y."/>
            <person name="Nishi S."/>
            <person name="Hori S."/>
            <person name="Arai W."/>
            <person name="Tsubouchi T."/>
            <person name="Morono Y."/>
            <person name="Uchiyama I."/>
            <person name="Ito T."/>
            <person name="Fujiyama A."/>
            <person name="Inagaki F."/>
            <person name="Takami H."/>
        </authorList>
    </citation>
    <scope>NUCLEOTIDE SEQUENCE</scope>
    <source>
        <strain evidence="7">Expedition CK06-06</strain>
    </source>
</reference>
<keyword evidence="4" id="KW-0456">Lyase</keyword>